<keyword evidence="5 8" id="KW-0406">Ion transport</keyword>
<keyword evidence="7 8" id="KW-0407">Ion channel</keyword>
<comment type="similarity">
    <text evidence="8">Belongs to the two pore domain potassium channel (TC 1.A.1.8) family.</text>
</comment>
<feature type="domain" description="Potassium channel" evidence="11">
    <location>
        <begin position="273"/>
        <end position="334"/>
    </location>
</feature>
<dbReference type="PANTHER" id="PTHR11003">
    <property type="entry name" value="POTASSIUM CHANNEL, SUBFAMILY K"/>
    <property type="match status" value="1"/>
</dbReference>
<name>A0AA91T1U9_CLALS</name>
<evidence type="ECO:0000256" key="9">
    <source>
        <dbReference type="SAM" id="Coils"/>
    </source>
</evidence>
<reference evidence="12 13" key="1">
    <citation type="submission" date="2017-04" db="EMBL/GenBank/DDBJ databases">
        <title>Draft genome of the yeast Clavispora lusitaniae type strain CBS 6936.</title>
        <authorList>
            <person name="Durrens P."/>
            <person name="Klopp C."/>
            <person name="Biteau N."/>
            <person name="Fitton-Ouhabi V."/>
            <person name="Dementhon K."/>
            <person name="Accoceberry I."/>
            <person name="Sherman D.J."/>
            <person name="Noel T."/>
        </authorList>
    </citation>
    <scope>NUCLEOTIDE SEQUENCE [LARGE SCALE GENOMIC DNA]</scope>
    <source>
        <strain evidence="12 13">CBS 6936</strain>
    </source>
</reference>
<feature type="transmembrane region" description="Helical" evidence="10">
    <location>
        <begin position="95"/>
        <end position="125"/>
    </location>
</feature>
<dbReference type="Gene3D" id="1.10.287.70">
    <property type="match status" value="2"/>
</dbReference>
<proteinExistence type="inferred from homology"/>
<organism evidence="12 13">
    <name type="scientific">Clavispora lusitaniae</name>
    <name type="common">Candida lusitaniae</name>
    <dbReference type="NCBI Taxonomy" id="36911"/>
    <lineage>
        <taxon>Eukaryota</taxon>
        <taxon>Fungi</taxon>
        <taxon>Dikarya</taxon>
        <taxon>Ascomycota</taxon>
        <taxon>Saccharomycotina</taxon>
        <taxon>Pichiomycetes</taxon>
        <taxon>Metschnikowiaceae</taxon>
        <taxon>Clavispora</taxon>
    </lineage>
</organism>
<dbReference type="GO" id="GO:0030322">
    <property type="term" value="P:stabilization of membrane potential"/>
    <property type="evidence" value="ECO:0007669"/>
    <property type="project" value="TreeGrafter"/>
</dbReference>
<feature type="transmembrane region" description="Helical" evidence="10">
    <location>
        <begin position="213"/>
        <end position="235"/>
    </location>
</feature>
<evidence type="ECO:0000256" key="6">
    <source>
        <dbReference type="ARBA" id="ARBA00023136"/>
    </source>
</evidence>
<dbReference type="GO" id="GO:0005886">
    <property type="term" value="C:plasma membrane"/>
    <property type="evidence" value="ECO:0007669"/>
    <property type="project" value="TreeGrafter"/>
</dbReference>
<feature type="transmembrane region" description="Helical" evidence="10">
    <location>
        <begin position="173"/>
        <end position="193"/>
    </location>
</feature>
<evidence type="ECO:0000259" key="11">
    <source>
        <dbReference type="Pfam" id="PF07885"/>
    </source>
</evidence>
<evidence type="ECO:0000256" key="7">
    <source>
        <dbReference type="ARBA" id="ARBA00023303"/>
    </source>
</evidence>
<evidence type="ECO:0000256" key="3">
    <source>
        <dbReference type="ARBA" id="ARBA00022692"/>
    </source>
</evidence>
<dbReference type="KEGG" id="clus:A9F13_08g00638"/>
<evidence type="ECO:0000256" key="8">
    <source>
        <dbReference type="RuleBase" id="RU003857"/>
    </source>
</evidence>
<evidence type="ECO:0000256" key="4">
    <source>
        <dbReference type="ARBA" id="ARBA00022989"/>
    </source>
</evidence>
<dbReference type="AlphaFoldDB" id="A0AA91T1U9"/>
<evidence type="ECO:0000313" key="12">
    <source>
        <dbReference type="EMBL" id="OVF08372.1"/>
    </source>
</evidence>
<feature type="transmembrane region" description="Helical" evidence="10">
    <location>
        <begin position="414"/>
        <end position="432"/>
    </location>
</feature>
<dbReference type="Pfam" id="PF07885">
    <property type="entry name" value="Ion_trans_2"/>
    <property type="match status" value="2"/>
</dbReference>
<comment type="subcellular location">
    <subcellularLocation>
        <location evidence="1">Membrane</location>
        <topology evidence="1">Multi-pass membrane protein</topology>
    </subcellularLocation>
</comment>
<gene>
    <name evidence="12" type="ORF">A9F13_08g00638</name>
</gene>
<dbReference type="Proteomes" id="UP000195602">
    <property type="component" value="Unassembled WGS sequence"/>
</dbReference>
<accession>A0AA91T1U9</accession>
<dbReference type="InterPro" id="IPR013099">
    <property type="entry name" value="K_chnl_dom"/>
</dbReference>
<evidence type="ECO:0000256" key="5">
    <source>
        <dbReference type="ARBA" id="ARBA00023065"/>
    </source>
</evidence>
<keyword evidence="9" id="KW-0175">Coiled coil</keyword>
<feature type="coiled-coil region" evidence="9">
    <location>
        <begin position="503"/>
        <end position="530"/>
    </location>
</feature>
<dbReference type="GO" id="GO:0015271">
    <property type="term" value="F:outward rectifier potassium channel activity"/>
    <property type="evidence" value="ECO:0007669"/>
    <property type="project" value="TreeGrafter"/>
</dbReference>
<dbReference type="GO" id="GO:0022841">
    <property type="term" value="F:potassium ion leak channel activity"/>
    <property type="evidence" value="ECO:0007669"/>
    <property type="project" value="TreeGrafter"/>
</dbReference>
<feature type="transmembrane region" description="Helical" evidence="10">
    <location>
        <begin position="255"/>
        <end position="277"/>
    </location>
</feature>
<dbReference type="InterPro" id="IPR003280">
    <property type="entry name" value="2pore_dom_K_chnl"/>
</dbReference>
<feature type="transmembrane region" description="Helical" evidence="10">
    <location>
        <begin position="444"/>
        <end position="464"/>
    </location>
</feature>
<keyword evidence="6 10" id="KW-0472">Membrane</keyword>
<dbReference type="SUPFAM" id="SSF81324">
    <property type="entry name" value="Voltage-gated potassium channels"/>
    <property type="match status" value="2"/>
</dbReference>
<keyword evidence="2 8" id="KW-0813">Transport</keyword>
<feature type="transmembrane region" description="Helical" evidence="10">
    <location>
        <begin position="145"/>
        <end position="166"/>
    </location>
</feature>
<comment type="caution">
    <text evidence="12">The sequence shown here is derived from an EMBL/GenBank/DDBJ whole genome shotgun (WGS) entry which is preliminary data.</text>
</comment>
<sequence length="661" mass="75618">MDTNNLRKRLTAAKESLGISKNNTVSGLTSTSLARYQDKLSPLFSDEYYQPLQGINENDAEDVFMPRAAAVLNLVLRAPILTITNLSVQPGERHFVLWLLISSYLPLISACVAPLANLISLVGLVEHWRVNGQTHRSVPDQTPVFALNIFSFVLGIVGNSSLVINFSGKMRYIVTHIVSITCWVCAASVLLAAVLISNREFNEDTFYKRSEGFWLAALTIFMYFCCMMTILINLIGYKLRKYPPTFNLDRKERRLMIFTIAFSVWEGVGTLVMAHLIPGINYGSSLYYCTVSVLTIGLGDIVPRSHGAKVFALIFSFIGLIIMGLIVAMIRQVVSSSAGPSVFWHLVEKRRVLLLKELRERNEPMTREKSFHLMRLLRKRVRIHQLNMSLALSFLTFIAFWLIGAMVFHFTEKWSYFNAVYFCFLCLVTIGYGDYKLETNFGKVFFVAWAITAVPMMTILISNVCDTLFESAGRLHTIKKRIFDPKTYYLLLTPSFYFRKMSRDNLEVELEEEEQREEIEENEIQALVEESSGTAISAAQLSEEEVDPLTPRQTLEHYQKRSEQILKRFSAMREALLDSVNSPDKKYDAREWKELLEVLEPEDGGDVDPYFWLGKDSPLRLPIKEPNFALLKIFFRVESDFKGLLAMQKEELRQLNKKVDS</sequence>
<dbReference type="PANTHER" id="PTHR11003:SF342">
    <property type="entry name" value="OUTWARD-RECTIFIER POTASSIUM CHANNEL TOK1"/>
    <property type="match status" value="1"/>
</dbReference>
<dbReference type="EMBL" id="LYUB02000008">
    <property type="protein sequence ID" value="OVF08372.1"/>
    <property type="molecule type" value="Genomic_DNA"/>
</dbReference>
<evidence type="ECO:0000256" key="2">
    <source>
        <dbReference type="ARBA" id="ARBA00022448"/>
    </source>
</evidence>
<evidence type="ECO:0000256" key="1">
    <source>
        <dbReference type="ARBA" id="ARBA00004141"/>
    </source>
</evidence>
<evidence type="ECO:0000256" key="10">
    <source>
        <dbReference type="SAM" id="Phobius"/>
    </source>
</evidence>
<dbReference type="PRINTS" id="PR01333">
    <property type="entry name" value="2POREKCHANEL"/>
</dbReference>
<feature type="transmembrane region" description="Helical" evidence="10">
    <location>
        <begin position="386"/>
        <end position="408"/>
    </location>
</feature>
<feature type="transmembrane region" description="Helical" evidence="10">
    <location>
        <begin position="310"/>
        <end position="330"/>
    </location>
</feature>
<keyword evidence="3 8" id="KW-0812">Transmembrane</keyword>
<feature type="domain" description="Potassium channel" evidence="11">
    <location>
        <begin position="397"/>
        <end position="469"/>
    </location>
</feature>
<keyword evidence="4 10" id="KW-1133">Transmembrane helix</keyword>
<evidence type="ECO:0000313" key="13">
    <source>
        <dbReference type="Proteomes" id="UP000195602"/>
    </source>
</evidence>
<protein>
    <submittedName>
        <fullName evidence="12">Outward-rectifier potassium channel</fullName>
    </submittedName>
</protein>